<feature type="compositionally biased region" description="Basic and acidic residues" evidence="12">
    <location>
        <begin position="745"/>
        <end position="755"/>
    </location>
</feature>
<keyword evidence="9" id="KW-0687">Ribonucleoprotein</keyword>
<keyword evidence="15" id="KW-1185">Reference proteome</keyword>
<keyword evidence="5" id="KW-0805">Transcription regulation</keyword>
<evidence type="ECO:0000313" key="15">
    <source>
        <dbReference type="Proteomes" id="UP000521943"/>
    </source>
</evidence>
<keyword evidence="2" id="KW-0479">Metal-binding</keyword>
<dbReference type="PANTHER" id="PTHR31313">
    <property type="entry name" value="TY1 ENHANCER ACTIVATOR"/>
    <property type="match status" value="1"/>
</dbReference>
<sequence length="1088" mass="119962">MIGLKGTLNVIDNSGALLVECVNVLKNKVNNGHGSVGDEIVCVVKKARPISAAAQASVSAVKVRKGDVRRAVIVRTRKEIRRPDGTIVRFDDNAAVLLNNKREMLGTRIGGIVSADLRLKGWSKIVSIAPRISKLPGHNLEDECTWSKDSTPLRKNRTEAYFESLKKRLNASEEYNAFLISELERCRREHGGGGALDNAYLHRRPAALDASLDDVDPTDYGEPEDLDIDSSQSIHGLIAPIQRLTLLEGGGLITYGSTSVFRFRPVNLQNVPSRFPAIVENPGDTYVLLLDGVNESHYNPDLDWSRHLPNAVPLDRRMHDEALDLLFKFVTSWCLRVVPPLFLRDMYRSLSAPRSQTPPKTAHYSPMLHNALLALALGFLDDPAVRDYKARHYFADEAKKYIEAESSKPNLCSVNALAAIATFHSSQGDQTLGFMYFGMSARMSQALGLDVDCSEWVKLGLIEETDVLDRYWAYWTTFAQDVNWSLYVGRDFCVRAPSENEFRDMPIPFVDSELDKLPFHHPPSGVPSQPNYLSKTFASTCELLVIARRHHERCTRIRQSVIDEMITDIDLQMNTWKASLPSEVDLTQKNKMSATPHKLMLHMAYWWNFILLHRPYFHRNPKVIHSSDRAIDHSKLCRRSAEHIMDLLAVWRQLYTLRYVPVTLVQPLFSAGTIFLLSGVQATSGIRVAQKELKHCVDSLKLLIQYLREIGKSWQSALNIESILRALVEDQLKPAIQKRQGAVVPRERITSDSQERVSSYVTNPPSRRPSQTSASRKARARQPSTSPLACGRSMTEKSSPSPSTLDSPTIAVHPALEADTKMPDTKFNNPTAGSPEMLTPWSASPPNGSTPIHMVRPRSRSTGDPQYSPSSETSPISSGIPPSPSMSPGSRLSLPAGSPTMSFFPDSAPASAVGMFPPQSPLQTMNGNVNMDQDALFGVMNSLDVGGEAVHFDYNDFEMSRFFAMPSGQNMSGVPFVGPFTIGESVGSLQGMPAESASPSDPTFDLSMFGVGADFHVGSAEASGSGMNGLHGVNGSFYNGGAQYLSGGSPIMSNMNAHRRAVSEDSRPARMGGAYDGRAYHPEFNAGF</sequence>
<evidence type="ECO:0000256" key="5">
    <source>
        <dbReference type="ARBA" id="ARBA00023015"/>
    </source>
</evidence>
<dbReference type="CDD" id="cd00337">
    <property type="entry name" value="Ribosomal_uL14"/>
    <property type="match status" value="1"/>
</dbReference>
<dbReference type="SMART" id="SM00906">
    <property type="entry name" value="Fungal_trans"/>
    <property type="match status" value="1"/>
</dbReference>
<dbReference type="GO" id="GO:0015934">
    <property type="term" value="C:large ribosomal subunit"/>
    <property type="evidence" value="ECO:0007669"/>
    <property type="project" value="InterPro"/>
</dbReference>
<feature type="compositionally biased region" description="Low complexity" evidence="12">
    <location>
        <begin position="798"/>
        <end position="809"/>
    </location>
</feature>
<dbReference type="GO" id="GO:0003677">
    <property type="term" value="F:DNA binding"/>
    <property type="evidence" value="ECO:0007669"/>
    <property type="project" value="UniProtKB-KW"/>
</dbReference>
<organism evidence="14 15">
    <name type="scientific">Ephemerocybe angulata</name>
    <dbReference type="NCBI Taxonomy" id="980116"/>
    <lineage>
        <taxon>Eukaryota</taxon>
        <taxon>Fungi</taxon>
        <taxon>Dikarya</taxon>
        <taxon>Basidiomycota</taxon>
        <taxon>Agaricomycotina</taxon>
        <taxon>Agaricomycetes</taxon>
        <taxon>Agaricomycetidae</taxon>
        <taxon>Agaricales</taxon>
        <taxon>Agaricineae</taxon>
        <taxon>Psathyrellaceae</taxon>
        <taxon>Ephemerocybe</taxon>
    </lineage>
</organism>
<protein>
    <recommendedName>
        <fullName evidence="11">Large ribosomal subunit protein uL14m</fullName>
    </recommendedName>
</protein>
<dbReference type="InterPro" id="IPR007219">
    <property type="entry name" value="XnlR_reg_dom"/>
</dbReference>
<comment type="similarity">
    <text evidence="1">Belongs to the universal ribosomal protein uL14 family.</text>
</comment>
<evidence type="ECO:0000256" key="2">
    <source>
        <dbReference type="ARBA" id="ARBA00022723"/>
    </source>
</evidence>
<evidence type="ECO:0000256" key="12">
    <source>
        <dbReference type="SAM" id="MobiDB-lite"/>
    </source>
</evidence>
<evidence type="ECO:0000256" key="11">
    <source>
        <dbReference type="ARBA" id="ARBA00040118"/>
    </source>
</evidence>
<reference evidence="14 15" key="1">
    <citation type="submission" date="2020-07" db="EMBL/GenBank/DDBJ databases">
        <title>Comparative genomics of pyrophilous fungi reveals a link between fire events and developmental genes.</title>
        <authorList>
            <consortium name="DOE Joint Genome Institute"/>
            <person name="Steindorff A.S."/>
            <person name="Carver A."/>
            <person name="Calhoun S."/>
            <person name="Stillman K."/>
            <person name="Liu H."/>
            <person name="Lipzen A."/>
            <person name="Pangilinan J."/>
            <person name="Labutti K."/>
            <person name="Bruns T.D."/>
            <person name="Grigoriev I.V."/>
        </authorList>
    </citation>
    <scope>NUCLEOTIDE SEQUENCE [LARGE SCALE GENOMIC DNA]</scope>
    <source>
        <strain evidence="14 15">CBS 144469</strain>
    </source>
</reference>
<feature type="region of interest" description="Disordered" evidence="12">
    <location>
        <begin position="739"/>
        <end position="905"/>
    </location>
</feature>
<dbReference type="FunFam" id="2.40.150.20:FF:000005">
    <property type="entry name" value="50S ribosomal protein L14"/>
    <property type="match status" value="1"/>
</dbReference>
<keyword evidence="6" id="KW-0238">DNA-binding</keyword>
<gene>
    <name evidence="14" type="ORF">DFP72DRAFT_1076778</name>
</gene>
<dbReference type="NCBIfam" id="TIGR01067">
    <property type="entry name" value="rplN_bact"/>
    <property type="match status" value="1"/>
</dbReference>
<proteinExistence type="inferred from homology"/>
<dbReference type="HAMAP" id="MF_01367">
    <property type="entry name" value="Ribosomal_uL14"/>
    <property type="match status" value="1"/>
</dbReference>
<dbReference type="PROSITE" id="PS00049">
    <property type="entry name" value="RIBOSOMAL_L14"/>
    <property type="match status" value="1"/>
</dbReference>
<evidence type="ECO:0000256" key="4">
    <source>
        <dbReference type="ARBA" id="ARBA00022980"/>
    </source>
</evidence>
<dbReference type="CDD" id="cd12148">
    <property type="entry name" value="fungal_TF_MHR"/>
    <property type="match status" value="1"/>
</dbReference>
<dbReference type="GO" id="GO:0006412">
    <property type="term" value="P:translation"/>
    <property type="evidence" value="ECO:0007669"/>
    <property type="project" value="InterPro"/>
</dbReference>
<dbReference type="Pfam" id="PF00238">
    <property type="entry name" value="Ribosomal_L14"/>
    <property type="match status" value="1"/>
</dbReference>
<evidence type="ECO:0000256" key="3">
    <source>
        <dbReference type="ARBA" id="ARBA00022833"/>
    </source>
</evidence>
<evidence type="ECO:0000256" key="1">
    <source>
        <dbReference type="ARBA" id="ARBA00010745"/>
    </source>
</evidence>
<evidence type="ECO:0000256" key="7">
    <source>
        <dbReference type="ARBA" id="ARBA00023163"/>
    </source>
</evidence>
<comment type="function">
    <text evidence="10">Component of the mitochondrial ribosome (mitoribosome), a dedicated translation machinery responsible for the synthesis of mitochondrial genome-encoded proteins, including at least some of the essential transmembrane subunits of the mitochondrial respiratory chain. The mitoribosomes are attached to the mitochondrial inner membrane and translation products are cotranslationally integrated into the membrane.</text>
</comment>
<dbReference type="Pfam" id="PF04082">
    <property type="entry name" value="Fungal_trans"/>
    <property type="match status" value="1"/>
</dbReference>
<accession>A0A8H6LXS1</accession>
<keyword evidence="4 14" id="KW-0689">Ribosomal protein</keyword>
<dbReference type="InterPro" id="IPR036853">
    <property type="entry name" value="Ribosomal_uL14_sf"/>
</dbReference>
<dbReference type="GO" id="GO:0003735">
    <property type="term" value="F:structural constituent of ribosome"/>
    <property type="evidence" value="ECO:0007669"/>
    <property type="project" value="InterPro"/>
</dbReference>
<dbReference type="InterPro" id="IPR019972">
    <property type="entry name" value="Ribosomal_uL14_CS"/>
</dbReference>
<dbReference type="AlphaFoldDB" id="A0A8H6LXS1"/>
<dbReference type="PANTHER" id="PTHR31313:SF81">
    <property type="entry name" value="TY1 ENHANCER ACTIVATOR"/>
    <property type="match status" value="1"/>
</dbReference>
<dbReference type="GO" id="GO:0008270">
    <property type="term" value="F:zinc ion binding"/>
    <property type="evidence" value="ECO:0007669"/>
    <property type="project" value="InterPro"/>
</dbReference>
<feature type="compositionally biased region" description="Polar residues" evidence="12">
    <location>
        <begin position="841"/>
        <end position="850"/>
    </location>
</feature>
<keyword evidence="8" id="KW-0539">Nucleus</keyword>
<comment type="caution">
    <text evidence="14">The sequence shown here is derived from an EMBL/GenBank/DDBJ whole genome shotgun (WGS) entry which is preliminary data.</text>
</comment>
<dbReference type="Proteomes" id="UP000521943">
    <property type="component" value="Unassembled WGS sequence"/>
</dbReference>
<keyword evidence="7" id="KW-0804">Transcription</keyword>
<dbReference type="SUPFAM" id="SSF50193">
    <property type="entry name" value="Ribosomal protein L14"/>
    <property type="match status" value="1"/>
</dbReference>
<evidence type="ECO:0000256" key="6">
    <source>
        <dbReference type="ARBA" id="ARBA00023125"/>
    </source>
</evidence>
<evidence type="ECO:0000256" key="10">
    <source>
        <dbReference type="ARBA" id="ARBA00037226"/>
    </source>
</evidence>
<keyword evidence="3" id="KW-0862">Zinc</keyword>
<feature type="compositionally biased region" description="Low complexity" evidence="12">
    <location>
        <begin position="868"/>
        <end position="895"/>
    </location>
</feature>
<dbReference type="EMBL" id="JACGCI010000097">
    <property type="protein sequence ID" value="KAF6745999.1"/>
    <property type="molecule type" value="Genomic_DNA"/>
</dbReference>
<evidence type="ECO:0000259" key="13">
    <source>
        <dbReference type="SMART" id="SM00906"/>
    </source>
</evidence>
<name>A0A8H6LXS1_9AGAR</name>
<dbReference type="InterPro" id="IPR005745">
    <property type="entry name" value="Ribosomal_uL14_bac-type"/>
</dbReference>
<feature type="compositionally biased region" description="Polar residues" evidence="12">
    <location>
        <begin position="756"/>
        <end position="775"/>
    </location>
</feature>
<dbReference type="GO" id="GO:0006351">
    <property type="term" value="P:DNA-templated transcription"/>
    <property type="evidence" value="ECO:0007669"/>
    <property type="project" value="InterPro"/>
</dbReference>
<evidence type="ECO:0000313" key="14">
    <source>
        <dbReference type="EMBL" id="KAF6745999.1"/>
    </source>
</evidence>
<dbReference type="SMART" id="SM01374">
    <property type="entry name" value="Ribosomal_L14"/>
    <property type="match status" value="1"/>
</dbReference>
<dbReference type="OrthoDB" id="2154091at2759"/>
<evidence type="ECO:0000256" key="8">
    <source>
        <dbReference type="ARBA" id="ARBA00023242"/>
    </source>
</evidence>
<feature type="domain" description="Xylanolytic transcriptional activator regulatory" evidence="13">
    <location>
        <begin position="433"/>
        <end position="512"/>
    </location>
</feature>
<evidence type="ECO:0000256" key="9">
    <source>
        <dbReference type="ARBA" id="ARBA00023274"/>
    </source>
</evidence>
<dbReference type="Gene3D" id="2.40.150.20">
    <property type="entry name" value="Ribosomal protein L14"/>
    <property type="match status" value="1"/>
</dbReference>
<dbReference type="InterPro" id="IPR051615">
    <property type="entry name" value="Transcr_Regulatory_Elem"/>
</dbReference>
<dbReference type="InterPro" id="IPR000218">
    <property type="entry name" value="Ribosomal_uL14"/>
</dbReference>